<organism evidence="2 3">
    <name type="scientific">Phyllostomus discolor</name>
    <name type="common">pale spear-nosed bat</name>
    <dbReference type="NCBI Taxonomy" id="89673"/>
    <lineage>
        <taxon>Eukaryota</taxon>
        <taxon>Metazoa</taxon>
        <taxon>Chordata</taxon>
        <taxon>Craniata</taxon>
        <taxon>Vertebrata</taxon>
        <taxon>Euteleostomi</taxon>
        <taxon>Mammalia</taxon>
        <taxon>Eutheria</taxon>
        <taxon>Laurasiatheria</taxon>
        <taxon>Chiroptera</taxon>
        <taxon>Yangochiroptera</taxon>
        <taxon>Phyllostomidae</taxon>
        <taxon>Phyllostominae</taxon>
        <taxon>Phyllostomus</taxon>
    </lineage>
</organism>
<feature type="region of interest" description="Disordered" evidence="1">
    <location>
        <begin position="1"/>
        <end position="92"/>
    </location>
</feature>
<dbReference type="Proteomes" id="UP000664940">
    <property type="component" value="Unassembled WGS sequence"/>
</dbReference>
<protein>
    <submittedName>
        <fullName evidence="2">Uncharacterized protein</fullName>
    </submittedName>
</protein>
<proteinExistence type="predicted"/>
<reference evidence="2 3" key="1">
    <citation type="journal article" date="2020" name="Nature">
        <title>Six reference-quality genomes reveal evolution of bat adaptations.</title>
        <authorList>
            <person name="Jebb D."/>
            <person name="Huang Z."/>
            <person name="Pippel M."/>
            <person name="Hughes G.M."/>
            <person name="Lavrichenko K."/>
            <person name="Devanna P."/>
            <person name="Winkler S."/>
            <person name="Jermiin L.S."/>
            <person name="Skirmuntt E.C."/>
            <person name="Katzourakis A."/>
            <person name="Burkitt-Gray L."/>
            <person name="Ray D.A."/>
            <person name="Sullivan K.A.M."/>
            <person name="Roscito J.G."/>
            <person name="Kirilenko B.M."/>
            <person name="Davalos L.M."/>
            <person name="Corthals A.P."/>
            <person name="Power M.L."/>
            <person name="Jones G."/>
            <person name="Ransome R.D."/>
            <person name="Dechmann D.K.N."/>
            <person name="Locatelli A.G."/>
            <person name="Puechmaille S.J."/>
            <person name="Fedrigo O."/>
            <person name="Jarvis E.D."/>
            <person name="Hiller M."/>
            <person name="Vernes S.C."/>
            <person name="Myers E.W."/>
            <person name="Teeling E.C."/>
        </authorList>
    </citation>
    <scope>NUCLEOTIDE SEQUENCE [LARGE SCALE GENOMIC DNA]</scope>
    <source>
        <strain evidence="2">Bat1K_MPI-CBG_1</strain>
    </source>
</reference>
<evidence type="ECO:0000313" key="3">
    <source>
        <dbReference type="Proteomes" id="UP000664940"/>
    </source>
</evidence>
<dbReference type="EMBL" id="JABVXQ010000012">
    <property type="protein sequence ID" value="KAF6084264.1"/>
    <property type="molecule type" value="Genomic_DNA"/>
</dbReference>
<evidence type="ECO:0000256" key="1">
    <source>
        <dbReference type="SAM" id="MobiDB-lite"/>
    </source>
</evidence>
<sequence length="128" mass="13492">MENRSQEHPAVGAERPVGTVPAVSQGGTGSRTPIAPESEGCAAAPALLGAERSGGSSVSPQNTTDSSTGGVLPRKPGRGPRSESSTHNLTQTRQTWWRHLVNHYKGTGKLSLLQLWLLFLSSPLTLEP</sequence>
<gene>
    <name evidence="2" type="ORF">HJG60_008543</name>
</gene>
<feature type="compositionally biased region" description="Polar residues" evidence="1">
    <location>
        <begin position="82"/>
        <end position="92"/>
    </location>
</feature>
<feature type="compositionally biased region" description="Polar residues" evidence="1">
    <location>
        <begin position="54"/>
        <end position="69"/>
    </location>
</feature>
<dbReference type="AlphaFoldDB" id="A0A833YZ57"/>
<evidence type="ECO:0000313" key="2">
    <source>
        <dbReference type="EMBL" id="KAF6084264.1"/>
    </source>
</evidence>
<comment type="caution">
    <text evidence="2">The sequence shown here is derived from an EMBL/GenBank/DDBJ whole genome shotgun (WGS) entry which is preliminary data.</text>
</comment>
<accession>A0A833YZ57</accession>
<name>A0A833YZ57_9CHIR</name>